<keyword evidence="3" id="KW-0547">Nucleotide-binding</keyword>
<comment type="caution">
    <text evidence="8">The sequence shown here is derived from an EMBL/GenBank/DDBJ whole genome shotgun (WGS) entry which is preliminary data.</text>
</comment>
<proteinExistence type="predicted"/>
<evidence type="ECO:0000259" key="7">
    <source>
        <dbReference type="Pfam" id="PF00005"/>
    </source>
</evidence>
<evidence type="ECO:0000313" key="8">
    <source>
        <dbReference type="EMBL" id="MCA9730430.1"/>
    </source>
</evidence>
<dbReference type="InterPro" id="IPR050107">
    <property type="entry name" value="ABC_carbohydrate_import_ATPase"/>
</dbReference>
<evidence type="ECO:0000313" key="9">
    <source>
        <dbReference type="Proteomes" id="UP000697710"/>
    </source>
</evidence>
<dbReference type="GO" id="GO:0016887">
    <property type="term" value="F:ATP hydrolysis activity"/>
    <property type="evidence" value="ECO:0007669"/>
    <property type="project" value="InterPro"/>
</dbReference>
<dbReference type="Proteomes" id="UP000697710">
    <property type="component" value="Unassembled WGS sequence"/>
</dbReference>
<dbReference type="PANTHER" id="PTHR43790:SF3">
    <property type="entry name" value="D-ALLOSE IMPORT ATP-BINDING PROTEIN ALSA-RELATED"/>
    <property type="match status" value="1"/>
</dbReference>
<name>A0A956M5J9_UNCEI</name>
<evidence type="ECO:0000256" key="5">
    <source>
        <dbReference type="ARBA" id="ARBA00022967"/>
    </source>
</evidence>
<keyword evidence="2" id="KW-1003">Cell membrane</keyword>
<evidence type="ECO:0000256" key="4">
    <source>
        <dbReference type="ARBA" id="ARBA00022840"/>
    </source>
</evidence>
<keyword evidence="6" id="KW-0472">Membrane</keyword>
<evidence type="ECO:0000256" key="3">
    <source>
        <dbReference type="ARBA" id="ARBA00022741"/>
    </source>
</evidence>
<feature type="non-terminal residue" evidence="8">
    <location>
        <position position="1"/>
    </location>
</feature>
<protein>
    <submittedName>
        <fullName evidence="8">Sugar ABC transporter ATP-binding protein</fullName>
    </submittedName>
</protein>
<reference evidence="8" key="1">
    <citation type="submission" date="2020-04" db="EMBL/GenBank/DDBJ databases">
        <authorList>
            <person name="Zhang T."/>
        </authorList>
    </citation>
    <scope>NUCLEOTIDE SEQUENCE</scope>
    <source>
        <strain evidence="8">HKST-UBA01</strain>
    </source>
</reference>
<gene>
    <name evidence="8" type="ORF">KC729_22310</name>
</gene>
<dbReference type="PANTHER" id="PTHR43790">
    <property type="entry name" value="CARBOHYDRATE TRANSPORT ATP-BINDING PROTEIN MG119-RELATED"/>
    <property type="match status" value="1"/>
</dbReference>
<sequence length="193" mass="21163">LTVAENIFLGRQPTGRFGLIDHGRMRREAQKTIDGLGVSLDPAATVQSLSVAQRQIIAIARAASSTARIVIFDEPTSALTDRETDLLFDLIERLKAQGLGIVYISHRLEEIFRLCDRVTVFRDGQMAGQKDVSETNLRELIAMMVGRDISDLFRKEAAEIGDVVLDVKALAKRGVFADITLSVRRGEIVGVAG</sequence>
<keyword evidence="1" id="KW-0813">Transport</keyword>
<evidence type="ECO:0000256" key="6">
    <source>
        <dbReference type="ARBA" id="ARBA00023136"/>
    </source>
</evidence>
<feature type="domain" description="ABC transporter" evidence="7">
    <location>
        <begin position="2"/>
        <end position="77"/>
    </location>
</feature>
<evidence type="ECO:0000256" key="1">
    <source>
        <dbReference type="ARBA" id="ARBA00022448"/>
    </source>
</evidence>
<dbReference type="InterPro" id="IPR003439">
    <property type="entry name" value="ABC_transporter-like_ATP-bd"/>
</dbReference>
<dbReference type="EMBL" id="JAGQHR010001202">
    <property type="protein sequence ID" value="MCA9730430.1"/>
    <property type="molecule type" value="Genomic_DNA"/>
</dbReference>
<dbReference type="Gene3D" id="3.40.50.300">
    <property type="entry name" value="P-loop containing nucleotide triphosphate hydrolases"/>
    <property type="match status" value="1"/>
</dbReference>
<dbReference type="GO" id="GO:0005524">
    <property type="term" value="F:ATP binding"/>
    <property type="evidence" value="ECO:0007669"/>
    <property type="project" value="UniProtKB-KW"/>
</dbReference>
<dbReference type="InterPro" id="IPR027417">
    <property type="entry name" value="P-loop_NTPase"/>
</dbReference>
<feature type="non-terminal residue" evidence="8">
    <location>
        <position position="193"/>
    </location>
</feature>
<dbReference type="SUPFAM" id="SSF52540">
    <property type="entry name" value="P-loop containing nucleoside triphosphate hydrolases"/>
    <property type="match status" value="1"/>
</dbReference>
<dbReference type="AlphaFoldDB" id="A0A956M5J9"/>
<keyword evidence="4 8" id="KW-0067">ATP-binding</keyword>
<evidence type="ECO:0000256" key="2">
    <source>
        <dbReference type="ARBA" id="ARBA00022475"/>
    </source>
</evidence>
<reference evidence="8" key="2">
    <citation type="journal article" date="2021" name="Microbiome">
        <title>Successional dynamics and alternative stable states in a saline activated sludge microbial community over 9 years.</title>
        <authorList>
            <person name="Wang Y."/>
            <person name="Ye J."/>
            <person name="Ju F."/>
            <person name="Liu L."/>
            <person name="Boyd J.A."/>
            <person name="Deng Y."/>
            <person name="Parks D.H."/>
            <person name="Jiang X."/>
            <person name="Yin X."/>
            <person name="Woodcroft B.J."/>
            <person name="Tyson G.W."/>
            <person name="Hugenholtz P."/>
            <person name="Polz M.F."/>
            <person name="Zhang T."/>
        </authorList>
    </citation>
    <scope>NUCLEOTIDE SEQUENCE</scope>
    <source>
        <strain evidence="8">HKST-UBA01</strain>
    </source>
</reference>
<keyword evidence="5" id="KW-1278">Translocase</keyword>
<accession>A0A956M5J9</accession>
<organism evidence="8 9">
    <name type="scientific">Eiseniibacteriota bacterium</name>
    <dbReference type="NCBI Taxonomy" id="2212470"/>
    <lineage>
        <taxon>Bacteria</taxon>
        <taxon>Candidatus Eiseniibacteriota</taxon>
    </lineage>
</organism>
<dbReference type="Pfam" id="PF00005">
    <property type="entry name" value="ABC_tran"/>
    <property type="match status" value="1"/>
</dbReference>